<comment type="caution">
    <text evidence="3">The sequence shown here is derived from an EMBL/GenBank/DDBJ whole genome shotgun (WGS) entry which is preliminary data.</text>
</comment>
<evidence type="ECO:0000256" key="1">
    <source>
        <dbReference type="SAM" id="MobiDB-lite"/>
    </source>
</evidence>
<dbReference type="InterPro" id="IPR036388">
    <property type="entry name" value="WH-like_DNA-bd_sf"/>
</dbReference>
<dbReference type="Proteomes" id="UP001157125">
    <property type="component" value="Unassembled WGS sequence"/>
</dbReference>
<dbReference type="Gene3D" id="1.10.10.10">
    <property type="entry name" value="Winged helix-like DNA-binding domain superfamily/Winged helix DNA-binding domain"/>
    <property type="match status" value="1"/>
</dbReference>
<keyword evidence="4" id="KW-1185">Reference proteome</keyword>
<organism evidence="3 4">
    <name type="scientific">Demequina litorisediminis</name>
    <dbReference type="NCBI Taxonomy" id="1849022"/>
    <lineage>
        <taxon>Bacteria</taxon>
        <taxon>Bacillati</taxon>
        <taxon>Actinomycetota</taxon>
        <taxon>Actinomycetes</taxon>
        <taxon>Micrococcales</taxon>
        <taxon>Demequinaceae</taxon>
        <taxon>Demequina</taxon>
    </lineage>
</organism>
<dbReference type="SUPFAM" id="SSF46785">
    <property type="entry name" value="Winged helix' DNA-binding domain"/>
    <property type="match status" value="1"/>
</dbReference>
<dbReference type="Pfam" id="PF01726">
    <property type="entry name" value="LexA_DNA_bind"/>
    <property type="match status" value="1"/>
</dbReference>
<protein>
    <recommendedName>
        <fullName evidence="2">LexA repressor DNA-binding domain-containing protein</fullName>
    </recommendedName>
</protein>
<reference evidence="4" key="1">
    <citation type="journal article" date="2019" name="Int. J. Syst. Evol. Microbiol.">
        <title>The Global Catalogue of Microorganisms (GCM) 10K type strain sequencing project: providing services to taxonomists for standard genome sequencing and annotation.</title>
        <authorList>
            <consortium name="The Broad Institute Genomics Platform"/>
            <consortium name="The Broad Institute Genome Sequencing Center for Infectious Disease"/>
            <person name="Wu L."/>
            <person name="Ma J."/>
        </authorList>
    </citation>
    <scope>NUCLEOTIDE SEQUENCE [LARGE SCALE GENOMIC DNA]</scope>
    <source>
        <strain evidence="4">NBRC 112299</strain>
    </source>
</reference>
<dbReference type="InterPro" id="IPR036390">
    <property type="entry name" value="WH_DNA-bd_sf"/>
</dbReference>
<name>A0ABQ6IGZ6_9MICO</name>
<gene>
    <name evidence="3" type="ORF">GCM10025876_33370</name>
</gene>
<feature type="compositionally biased region" description="Basic and acidic residues" evidence="1">
    <location>
        <begin position="82"/>
        <end position="98"/>
    </location>
</feature>
<dbReference type="EMBL" id="BSUN01000001">
    <property type="protein sequence ID" value="GMA37133.1"/>
    <property type="molecule type" value="Genomic_DNA"/>
</dbReference>
<evidence type="ECO:0000313" key="3">
    <source>
        <dbReference type="EMBL" id="GMA37133.1"/>
    </source>
</evidence>
<proteinExistence type="predicted"/>
<evidence type="ECO:0000313" key="4">
    <source>
        <dbReference type="Proteomes" id="UP001157125"/>
    </source>
</evidence>
<sequence length="98" mass="10559">MAEPTETDATIHEFPDMASDVLTERQRSILVTIRDSVESRGYPPSMREIGQAVGLTSTSSVKHQAHRARGQGLPAQGPAPPARDRGRHAGEHSRGPGH</sequence>
<dbReference type="InterPro" id="IPR006199">
    <property type="entry name" value="LexA_DNA-bd_dom"/>
</dbReference>
<feature type="region of interest" description="Disordered" evidence="1">
    <location>
        <begin position="55"/>
        <end position="98"/>
    </location>
</feature>
<feature type="domain" description="LexA repressor DNA-binding" evidence="2">
    <location>
        <begin position="21"/>
        <end position="70"/>
    </location>
</feature>
<evidence type="ECO:0000259" key="2">
    <source>
        <dbReference type="Pfam" id="PF01726"/>
    </source>
</evidence>
<accession>A0ABQ6IGZ6</accession>